<dbReference type="InterPro" id="IPR040955">
    <property type="entry name" value="IMP2_N"/>
</dbReference>
<feature type="compositionally biased region" description="Polar residues" evidence="8">
    <location>
        <begin position="129"/>
        <end position="145"/>
    </location>
</feature>
<feature type="binding site" evidence="6">
    <location>
        <begin position="600"/>
        <end position="607"/>
    </location>
    <ligand>
        <name>ATP</name>
        <dbReference type="ChEBI" id="CHEBI:30616"/>
    </ligand>
</feature>
<feature type="region of interest" description="Actin-binding" evidence="6">
    <location>
        <begin position="1113"/>
        <end position="1135"/>
    </location>
</feature>
<dbReference type="GO" id="GO:0051015">
    <property type="term" value="F:actin filament binding"/>
    <property type="evidence" value="ECO:0007669"/>
    <property type="project" value="TreeGrafter"/>
</dbReference>
<reference evidence="10" key="1">
    <citation type="submission" date="2023-06" db="EMBL/GenBank/DDBJ databases">
        <title>Survivors Of The Sea: Transcriptome response of Skeletonema marinoi to long-term dormancy.</title>
        <authorList>
            <person name="Pinder M.I.M."/>
            <person name="Kourtchenko O."/>
            <person name="Robertson E.K."/>
            <person name="Larsson T."/>
            <person name="Maumus F."/>
            <person name="Osuna-Cruz C.M."/>
            <person name="Vancaester E."/>
            <person name="Stenow R."/>
            <person name="Vandepoele K."/>
            <person name="Ploug H."/>
            <person name="Bruchert V."/>
            <person name="Godhe A."/>
            <person name="Topel M."/>
        </authorList>
    </citation>
    <scope>NUCLEOTIDE SEQUENCE</scope>
    <source>
        <strain evidence="10">R05AC</strain>
    </source>
</reference>
<gene>
    <name evidence="10" type="ORF">QTG54_014516</name>
</gene>
<dbReference type="Pfam" id="PF00063">
    <property type="entry name" value="Myosin_head"/>
    <property type="match status" value="1"/>
</dbReference>
<accession>A0AAD8XWC0</accession>
<evidence type="ECO:0000256" key="6">
    <source>
        <dbReference type="PROSITE-ProRule" id="PRU00782"/>
    </source>
</evidence>
<proteinExistence type="inferred from homology"/>
<keyword evidence="5 6" id="KW-0009">Actin-binding</keyword>
<dbReference type="GO" id="GO:0000146">
    <property type="term" value="F:microfilament motor activity"/>
    <property type="evidence" value="ECO:0007669"/>
    <property type="project" value="TreeGrafter"/>
</dbReference>
<dbReference type="Gene3D" id="1.20.120.720">
    <property type="entry name" value="Myosin VI head, motor domain, U50 subdomain"/>
    <property type="match status" value="1"/>
</dbReference>
<dbReference type="SUPFAM" id="SSF52540">
    <property type="entry name" value="P-loop containing nucleoside triphosphate hydrolases"/>
    <property type="match status" value="1"/>
</dbReference>
<feature type="region of interest" description="Disordered" evidence="8">
    <location>
        <begin position="336"/>
        <end position="374"/>
    </location>
</feature>
<feature type="compositionally biased region" description="Basic and acidic residues" evidence="8">
    <location>
        <begin position="27"/>
        <end position="40"/>
    </location>
</feature>
<dbReference type="Proteomes" id="UP001224775">
    <property type="component" value="Unassembled WGS sequence"/>
</dbReference>
<feature type="compositionally biased region" description="Polar residues" evidence="8">
    <location>
        <begin position="1619"/>
        <end position="1629"/>
    </location>
</feature>
<feature type="region of interest" description="Disordered" evidence="8">
    <location>
        <begin position="1"/>
        <end position="65"/>
    </location>
</feature>
<dbReference type="GO" id="GO:0016459">
    <property type="term" value="C:myosin complex"/>
    <property type="evidence" value="ECO:0007669"/>
    <property type="project" value="UniProtKB-KW"/>
</dbReference>
<keyword evidence="11" id="KW-1185">Reference proteome</keyword>
<protein>
    <submittedName>
        <fullName evidence="10">Myosin family protein</fullName>
    </submittedName>
</protein>
<dbReference type="GO" id="GO:0005524">
    <property type="term" value="F:ATP binding"/>
    <property type="evidence" value="ECO:0007669"/>
    <property type="project" value="UniProtKB-UniRule"/>
</dbReference>
<dbReference type="Gene3D" id="1.20.5.4820">
    <property type="match status" value="1"/>
</dbReference>
<keyword evidence="3 6" id="KW-0518">Myosin</keyword>
<dbReference type="PRINTS" id="PR00193">
    <property type="entry name" value="MYOSINHEAVY"/>
</dbReference>
<dbReference type="InterPro" id="IPR000048">
    <property type="entry name" value="IQ_motif_EF-hand-BS"/>
</dbReference>
<dbReference type="Gene3D" id="1.20.58.530">
    <property type="match status" value="1"/>
</dbReference>
<evidence type="ECO:0000313" key="10">
    <source>
        <dbReference type="EMBL" id="KAK1734643.1"/>
    </source>
</evidence>
<feature type="region of interest" description="Disordered" evidence="8">
    <location>
        <begin position="1746"/>
        <end position="1768"/>
    </location>
</feature>
<feature type="region of interest" description="Disordered" evidence="8">
    <location>
        <begin position="1612"/>
        <end position="1637"/>
    </location>
</feature>
<feature type="compositionally biased region" description="Basic and acidic residues" evidence="8">
    <location>
        <begin position="352"/>
        <end position="374"/>
    </location>
</feature>
<comment type="caution">
    <text evidence="10">The sequence shown here is derived from an EMBL/GenBank/DDBJ whole genome shotgun (WGS) entry which is preliminary data.</text>
</comment>
<dbReference type="Gene3D" id="3.40.850.10">
    <property type="entry name" value="Kinesin motor domain"/>
    <property type="match status" value="1"/>
</dbReference>
<feature type="compositionally biased region" description="Polar residues" evidence="8">
    <location>
        <begin position="336"/>
        <end position="351"/>
    </location>
</feature>
<dbReference type="PANTHER" id="PTHR13140">
    <property type="entry name" value="MYOSIN"/>
    <property type="match status" value="1"/>
</dbReference>
<dbReference type="InterPro" id="IPR027417">
    <property type="entry name" value="P-loop_NTPase"/>
</dbReference>
<keyword evidence="2 6" id="KW-0067">ATP-binding</keyword>
<feature type="region of interest" description="Disordered" evidence="8">
    <location>
        <begin position="1466"/>
        <end position="1499"/>
    </location>
</feature>
<dbReference type="PROSITE" id="PS51456">
    <property type="entry name" value="MYOSIN_MOTOR"/>
    <property type="match status" value="1"/>
</dbReference>
<dbReference type="PROSITE" id="PS50096">
    <property type="entry name" value="IQ"/>
    <property type="match status" value="1"/>
</dbReference>
<evidence type="ECO:0000256" key="1">
    <source>
        <dbReference type="ARBA" id="ARBA00022741"/>
    </source>
</evidence>
<keyword evidence="7" id="KW-0175">Coiled coil</keyword>
<comment type="similarity">
    <text evidence="6">Belongs to the TRAFAC class myosin-kinesin ATPase superfamily. Myosin family.</text>
</comment>
<feature type="compositionally biased region" description="Polar residues" evidence="8">
    <location>
        <begin position="1"/>
        <end position="18"/>
    </location>
</feature>
<feature type="region of interest" description="Disordered" evidence="8">
    <location>
        <begin position="97"/>
        <end position="145"/>
    </location>
</feature>
<evidence type="ECO:0000256" key="4">
    <source>
        <dbReference type="ARBA" id="ARBA00023175"/>
    </source>
</evidence>
<dbReference type="PANTHER" id="PTHR13140:SF706">
    <property type="entry name" value="DILUTE CLASS UNCONVENTIONAL MYOSIN, ISOFORM C"/>
    <property type="match status" value="1"/>
</dbReference>
<dbReference type="EMBL" id="JATAAI010000037">
    <property type="protein sequence ID" value="KAK1734643.1"/>
    <property type="molecule type" value="Genomic_DNA"/>
</dbReference>
<name>A0AAD8XWC0_9STRA</name>
<dbReference type="CDD" id="cd00124">
    <property type="entry name" value="MYSc"/>
    <property type="match status" value="1"/>
</dbReference>
<evidence type="ECO:0000259" key="9">
    <source>
        <dbReference type="PROSITE" id="PS51456"/>
    </source>
</evidence>
<dbReference type="Pfam" id="PF18590">
    <property type="entry name" value="IMP2_N"/>
    <property type="match status" value="1"/>
</dbReference>
<sequence>HTKQRPATSNQPPLNGSKRTGHRGWRVSKEMSRPAYKYDDSSDDSSSSSTSSSSEDYQQRNMSRRSGFSTIMDDWYGDADASSALSPTPPPIRTAIMKKHQQQPTMKEKQKTKKKLVPITAPPPKQQRRNNNTPTSKPRLIPQQQQHTAAAQRCYLLRGSQTQGSLIEYYTENDVPEEYLAYWTPPAGKQIPKFKFSQNWGKNELVNAATQGDLRGKRSYFSGICQWLRKAKTFNASFRFCNQLPGWEADMYIFLQEAVDGIQTVLVKDGQTFPAAKAEGVAIVSRGSDFLYYDPRFQCGIDKWVSEGSKLGFATKLDVRPGCAYPKSIVSHPSILESQRNSTVDNASSDDGISHGEEQHSEEKKIDGDRQSHTNEIEEEIQQKRLLLSRMTLGTSVYVRDSHYSWIPATIESEPDDKKKVQVKVKFPNDWEEYTTITKGGEAGKLKLERTINLSDYPNEELPLQNLEADGVSAARKNDMADLTNLHEAAILYNLKARHSDGNPYTRVGDIMVAVNPFQWINGLYSEEKRSFYAKNLIWQTSSGGAMKSSQLLATAAAEKQALGYEYEKLGIKPHVYETSSLSYLGLAMDKSDQTILVTGESGAGKTETIKIVMNHLATVEGTRPSSPLDLVKSTSSEHGAGTVERVLRANPLFEAFGNAKTLRNDNSSRFGKFTQLQFDVEDHDLAQREGRHIPICELAGSKCITYLLEKSRVVSVSEGERTFHIFYQMLGAPDTDKEQIWKEGLVGFDTSDFAYLRNVPANNIDGLASGDNWSETVDALSIFGIHDDLFLHLMRSLCVILQLGNLTFGMDVVEGEERSTISSPDVLSKLSSIMGVSEQEIESAMTKRSFSMRGEEVTIALKDNEAKDGCDALAKEVSLVSIRSLLCIYARVFDLLVAKINDRTEPRSSPTHGTDYGTISLLDIFGFESFTVNRFEQLCINYANERLQQKYVGDNFQAIKSEYEDEGINVFDFSLIDNSHVMELLEGKLGLITQLNEECVKKNGEDENFVYKFNLVNSDSSSLIQNPLHRNYEFAVRHYAARIKYDARKFIERNLDKIPADLLKCACKSTNPLIREEFQQLSSKLEAPKSAGPKKRSEATKHFVVTKFKQQLTSLMSLIEDSRTRYIRCVKPNKSSRPKIMDHTHTVSQLESAGLVTAIIISRESFPNRLSYELVLERFRFLSYKFDDCRLGCGNVRKDAEELLNHLLKGISADTHSGKAKAFACGKTKVYFRAGALEMIETIRQEHYAKAAIRLQAWIRPISLKQIYQKARRGIILLQSEVRRLIASKSLAKKLRSALVIQCFFRKALASMEITRRRENHAATIIQTRWRGMKPKVEFSNIRVKTIQIQSMARMMMAKKTVSFKRKEREEQSAMDTRMSIIQQNFDDATTVGGGTVFSVDEGLLEEVETMFEFLRKEIVVLRKKNTKLKKELAESESDKRELFNQASSTDHALALSKIRNDQMSKTNMTLLDDNNRRRKESSKLKNELKTQQEAHESQLQDMRVEFDSALTYREVEMQSLQLHLQSLTAQHERELDALRRDCEGKQEEHYNQIARLHDEVKSTQNTHEDYLSKLMNVLETTQRSSILVAAPPDTNVLREKDEEIAKLKKELSRLRDTSSATGSNGSADTPGKQEATKAMKYIVKKNREQRKKGVQQIETIVNDFDESLASGYMARSQNLIKSLNEAVQAGEKANSRMDREMVTMIDKTTSYLPSSNDDALRLAAENEKLRRKLAKKVCKNCGNARQKSTVEDEVASGSQELEVYEE</sequence>
<dbReference type="GO" id="GO:0016020">
    <property type="term" value="C:membrane"/>
    <property type="evidence" value="ECO:0007669"/>
    <property type="project" value="TreeGrafter"/>
</dbReference>
<evidence type="ECO:0000256" key="8">
    <source>
        <dbReference type="SAM" id="MobiDB-lite"/>
    </source>
</evidence>
<dbReference type="SMART" id="SM00242">
    <property type="entry name" value="MYSc"/>
    <property type="match status" value="1"/>
</dbReference>
<evidence type="ECO:0000256" key="2">
    <source>
        <dbReference type="ARBA" id="ARBA00022840"/>
    </source>
</evidence>
<feature type="compositionally biased region" description="Low complexity" evidence="8">
    <location>
        <begin position="44"/>
        <end position="54"/>
    </location>
</feature>
<organism evidence="10 11">
    <name type="scientific">Skeletonema marinoi</name>
    <dbReference type="NCBI Taxonomy" id="267567"/>
    <lineage>
        <taxon>Eukaryota</taxon>
        <taxon>Sar</taxon>
        <taxon>Stramenopiles</taxon>
        <taxon>Ochrophyta</taxon>
        <taxon>Bacillariophyta</taxon>
        <taxon>Coscinodiscophyceae</taxon>
        <taxon>Thalassiosirophycidae</taxon>
        <taxon>Thalassiosirales</taxon>
        <taxon>Skeletonemataceae</taxon>
        <taxon>Skeletonema</taxon>
        <taxon>Skeletonema marinoi-dohrnii complex</taxon>
    </lineage>
</organism>
<keyword evidence="4 6" id="KW-0505">Motor protein</keyword>
<dbReference type="InterPro" id="IPR001609">
    <property type="entry name" value="Myosin_head_motor_dom-like"/>
</dbReference>
<feature type="compositionally biased region" description="Polar residues" evidence="8">
    <location>
        <begin position="55"/>
        <end position="65"/>
    </location>
</feature>
<feature type="compositionally biased region" description="Basic and acidic residues" evidence="8">
    <location>
        <begin position="1483"/>
        <end position="1499"/>
    </location>
</feature>
<dbReference type="Gene3D" id="1.10.10.820">
    <property type="match status" value="1"/>
</dbReference>
<evidence type="ECO:0000256" key="3">
    <source>
        <dbReference type="ARBA" id="ARBA00023123"/>
    </source>
</evidence>
<dbReference type="GO" id="GO:0005737">
    <property type="term" value="C:cytoplasm"/>
    <property type="evidence" value="ECO:0007669"/>
    <property type="project" value="TreeGrafter"/>
</dbReference>
<feature type="domain" description="Myosin motor" evidence="9">
    <location>
        <begin position="475"/>
        <end position="1246"/>
    </location>
</feature>
<dbReference type="InterPro" id="IPR036961">
    <property type="entry name" value="Kinesin_motor_dom_sf"/>
</dbReference>
<evidence type="ECO:0000256" key="5">
    <source>
        <dbReference type="ARBA" id="ARBA00023203"/>
    </source>
</evidence>
<feature type="non-terminal residue" evidence="10">
    <location>
        <position position="1"/>
    </location>
</feature>
<keyword evidence="1 6" id="KW-0547">Nucleotide-binding</keyword>
<feature type="coiled-coil region" evidence="7">
    <location>
        <begin position="1406"/>
        <end position="1447"/>
    </location>
</feature>
<dbReference type="Gene3D" id="1.20.5.190">
    <property type="match status" value="1"/>
</dbReference>
<dbReference type="GO" id="GO:0007015">
    <property type="term" value="P:actin filament organization"/>
    <property type="evidence" value="ECO:0007669"/>
    <property type="project" value="TreeGrafter"/>
</dbReference>
<evidence type="ECO:0000256" key="7">
    <source>
        <dbReference type="SAM" id="Coils"/>
    </source>
</evidence>
<evidence type="ECO:0000313" key="11">
    <source>
        <dbReference type="Proteomes" id="UP001224775"/>
    </source>
</evidence>
<dbReference type="SMART" id="SM00015">
    <property type="entry name" value="IQ"/>
    <property type="match status" value="4"/>
</dbReference>